<name>E0V9B0_PEDHC</name>
<evidence type="ECO:0000313" key="4">
    <source>
        <dbReference type="EnsemblMetazoa" id="PHUM007570-PA"/>
    </source>
</evidence>
<dbReference type="eggNOG" id="ENOG502S0B9">
    <property type="taxonomic scope" value="Eukaryota"/>
</dbReference>
<feature type="region of interest" description="Disordered" evidence="1">
    <location>
        <begin position="502"/>
        <end position="609"/>
    </location>
</feature>
<dbReference type="Proteomes" id="UP000009046">
    <property type="component" value="Unassembled WGS sequence"/>
</dbReference>
<dbReference type="EMBL" id="DS234991">
    <property type="protein sequence ID" value="EEB09966.1"/>
    <property type="molecule type" value="Genomic_DNA"/>
</dbReference>
<feature type="compositionally biased region" description="Acidic residues" evidence="1">
    <location>
        <begin position="722"/>
        <end position="732"/>
    </location>
</feature>
<dbReference type="OrthoDB" id="8189004at2759"/>
<dbReference type="VEuPathDB" id="VectorBase:PHUM007570"/>
<dbReference type="EnsemblMetazoa" id="PHUM007570-RA">
    <property type="protein sequence ID" value="PHUM007570-PA"/>
    <property type="gene ID" value="PHUM007570"/>
</dbReference>
<keyword evidence="5" id="KW-1185">Reference proteome</keyword>
<evidence type="ECO:0000313" key="3">
    <source>
        <dbReference type="EMBL" id="EEB09966.1"/>
    </source>
</evidence>
<protein>
    <submittedName>
        <fullName evidence="3 4">Uncharacterized protein</fullName>
    </submittedName>
</protein>
<feature type="compositionally biased region" description="Low complexity" evidence="1">
    <location>
        <begin position="670"/>
        <end position="679"/>
    </location>
</feature>
<keyword evidence="2" id="KW-0812">Transmembrane</keyword>
<dbReference type="GeneID" id="8233522"/>
<dbReference type="RefSeq" id="XP_002422704.1">
    <property type="nucleotide sequence ID" value="XM_002422659.1"/>
</dbReference>
<dbReference type="EMBL" id="AAZO01000090">
    <property type="status" value="NOT_ANNOTATED_CDS"/>
    <property type="molecule type" value="Genomic_DNA"/>
</dbReference>
<evidence type="ECO:0000256" key="2">
    <source>
        <dbReference type="SAM" id="Phobius"/>
    </source>
</evidence>
<feature type="compositionally biased region" description="Basic and acidic residues" evidence="1">
    <location>
        <begin position="562"/>
        <end position="582"/>
    </location>
</feature>
<reference evidence="3" key="1">
    <citation type="submission" date="2007-04" db="EMBL/GenBank/DDBJ databases">
        <title>Annotation of Pediculus humanus corporis strain USDA.</title>
        <authorList>
            <person name="Kirkness E."/>
            <person name="Hannick L."/>
            <person name="Hass B."/>
            <person name="Bruggner R."/>
            <person name="Lawson D."/>
            <person name="Bidwell S."/>
            <person name="Joardar V."/>
            <person name="Caler E."/>
            <person name="Walenz B."/>
            <person name="Inman J."/>
            <person name="Schobel S."/>
            <person name="Galinsky K."/>
            <person name="Amedeo P."/>
            <person name="Strausberg R."/>
        </authorList>
    </citation>
    <scope>NUCLEOTIDE SEQUENCE</scope>
    <source>
        <strain evidence="3">USDA</strain>
    </source>
</reference>
<dbReference type="CTD" id="8233522"/>
<reference evidence="3" key="2">
    <citation type="submission" date="2007-04" db="EMBL/GenBank/DDBJ databases">
        <title>The genome of the human body louse.</title>
        <authorList>
            <consortium name="The Human Body Louse Genome Consortium"/>
            <person name="Kirkness E."/>
            <person name="Walenz B."/>
            <person name="Hass B."/>
            <person name="Bruggner R."/>
            <person name="Strausberg R."/>
        </authorList>
    </citation>
    <scope>NUCLEOTIDE SEQUENCE</scope>
    <source>
        <strain evidence="3">USDA</strain>
    </source>
</reference>
<feature type="compositionally biased region" description="Low complexity" evidence="1">
    <location>
        <begin position="587"/>
        <end position="596"/>
    </location>
</feature>
<feature type="compositionally biased region" description="Basic and acidic residues" evidence="1">
    <location>
        <begin position="703"/>
        <end position="721"/>
    </location>
</feature>
<dbReference type="InParanoid" id="E0V9B0"/>
<gene>
    <name evidence="4" type="primary">8233522</name>
    <name evidence="3" type="ORF">Phum_PHUM007570</name>
</gene>
<feature type="region of interest" description="Disordered" evidence="1">
    <location>
        <begin position="703"/>
        <end position="749"/>
    </location>
</feature>
<evidence type="ECO:0000256" key="1">
    <source>
        <dbReference type="SAM" id="MobiDB-lite"/>
    </source>
</evidence>
<feature type="region of interest" description="Disordered" evidence="1">
    <location>
        <begin position="670"/>
        <end position="691"/>
    </location>
</feature>
<accession>E0V9B0</accession>
<feature type="transmembrane region" description="Helical" evidence="2">
    <location>
        <begin position="48"/>
        <end position="67"/>
    </location>
</feature>
<sequence>METRDHKNSTLIFIGEENHGATVTSPKDEIRERIKIEFYKTYDVMTGIRIAATLGGFFSMMILLVLYKNYCKPSKTLSEEQLNAAVTAAAEEEDRALQAALEATSFYTSLEKRRQSFENANQILLSPRFSSVGGGYSHLAPPLRVSVWQQRGKSLPGEKFNYIKPFESKMMSSNNNNNNVSLTGSVLQFNSPNVQRTRIGKINGGVGDDDDMAAASLDEGDEFYNRLPNLTDCKNYLNIFSSRRVSSVTCSSADSAYLERRCSAFEIGLPYSPPYLLRHSREKIVEKKKKEPSEFYYPIDIQVLLPLPSFFTPEKNLNDDSTMSGLKVPGNNEHIHTLSVARLAPLASISSLGGYSQSTSIASQSLNASSFSNFPLDNQGGVTVDDSVGSDSVFLDLEDLSTDTEFEYDDDDDGFDDDYSFCESKQQKIDETENKNLKFASFDSYDASITVDLKTKTESINNETTANDDESSLACQQPTTAAATATAGTKQKINLKRYTSLNERDNKNRRKKLMKTYSEPKNNNKVPKILPPWTEKGRSGYVPKRQMSSPSKKKKFNTNSSVEKKENFLNSPKEKSIEKLENKFQCNNNNNSNNSNKTESRRDGDEKDATKVVILPLPENTIRSGGDGSSSGFGSGINFASPNFQKSDSIATSLLLTQGLKNDLPFKQQQQQQQKTQKQFSLPSAKEKRSRWFQKQKNFIEEIKIGTHQINEKTDNNRTERDDDNDDDDDDDDGKREKKNSEILLKPPL</sequence>
<dbReference type="STRING" id="121224.E0V9B0"/>
<feature type="compositionally biased region" description="Basic and acidic residues" evidence="1">
    <location>
        <begin position="598"/>
        <end position="609"/>
    </location>
</feature>
<dbReference type="HOGENOM" id="CLU_371459_0_0_1"/>
<dbReference type="KEGG" id="phu:Phum_PHUM007570"/>
<reference evidence="4" key="3">
    <citation type="submission" date="2020-05" db="UniProtKB">
        <authorList>
            <consortium name="EnsemblMetazoa"/>
        </authorList>
    </citation>
    <scope>IDENTIFICATION</scope>
    <source>
        <strain evidence="4">USDA</strain>
    </source>
</reference>
<keyword evidence="2" id="KW-1133">Transmembrane helix</keyword>
<proteinExistence type="predicted"/>
<keyword evidence="2" id="KW-0472">Membrane</keyword>
<dbReference type="AlphaFoldDB" id="E0V9B0"/>
<evidence type="ECO:0000313" key="5">
    <source>
        <dbReference type="Proteomes" id="UP000009046"/>
    </source>
</evidence>
<organism>
    <name type="scientific">Pediculus humanus subsp. corporis</name>
    <name type="common">Body louse</name>
    <dbReference type="NCBI Taxonomy" id="121224"/>
    <lineage>
        <taxon>Eukaryota</taxon>
        <taxon>Metazoa</taxon>
        <taxon>Ecdysozoa</taxon>
        <taxon>Arthropoda</taxon>
        <taxon>Hexapoda</taxon>
        <taxon>Insecta</taxon>
        <taxon>Pterygota</taxon>
        <taxon>Neoptera</taxon>
        <taxon>Paraneoptera</taxon>
        <taxon>Psocodea</taxon>
        <taxon>Troctomorpha</taxon>
        <taxon>Phthiraptera</taxon>
        <taxon>Anoplura</taxon>
        <taxon>Pediculidae</taxon>
        <taxon>Pediculus</taxon>
    </lineage>
</organism>